<name>A0A1F6FRH4_9BACT</name>
<accession>A0A1F6FRH4</accession>
<protein>
    <recommendedName>
        <fullName evidence="5">GH18 domain-containing protein</fullName>
    </recommendedName>
</protein>
<gene>
    <name evidence="6" type="ORF">A3H15_03125</name>
</gene>
<dbReference type="GO" id="GO:0005975">
    <property type="term" value="P:carbohydrate metabolic process"/>
    <property type="evidence" value="ECO:0007669"/>
    <property type="project" value="InterPro"/>
</dbReference>
<dbReference type="PROSITE" id="PS51910">
    <property type="entry name" value="GH18_2"/>
    <property type="match status" value="1"/>
</dbReference>
<feature type="domain" description="GH18" evidence="5">
    <location>
        <begin position="28"/>
        <end position="379"/>
    </location>
</feature>
<dbReference type="InterPro" id="IPR017853">
    <property type="entry name" value="GH"/>
</dbReference>
<dbReference type="InterPro" id="IPR036366">
    <property type="entry name" value="PGBDSf"/>
</dbReference>
<dbReference type="SUPFAM" id="SSF47090">
    <property type="entry name" value="PGBD-like"/>
    <property type="match status" value="1"/>
</dbReference>
<evidence type="ECO:0000256" key="4">
    <source>
        <dbReference type="RuleBase" id="RU004453"/>
    </source>
</evidence>
<reference evidence="6 7" key="1">
    <citation type="journal article" date="2016" name="Nat. Commun.">
        <title>Thousands of microbial genomes shed light on interconnected biogeochemical processes in an aquifer system.</title>
        <authorList>
            <person name="Anantharaman K."/>
            <person name="Brown C.T."/>
            <person name="Hug L.A."/>
            <person name="Sharon I."/>
            <person name="Castelle C.J."/>
            <person name="Probst A.J."/>
            <person name="Thomas B.C."/>
            <person name="Singh A."/>
            <person name="Wilkins M.J."/>
            <person name="Karaoz U."/>
            <person name="Brodie E.L."/>
            <person name="Williams K.H."/>
            <person name="Hubbard S.S."/>
            <person name="Banfield J.F."/>
        </authorList>
    </citation>
    <scope>NUCLEOTIDE SEQUENCE [LARGE SCALE GENOMIC DNA]</scope>
</reference>
<dbReference type="Gene3D" id="3.10.50.10">
    <property type="match status" value="1"/>
</dbReference>
<dbReference type="Proteomes" id="UP000177968">
    <property type="component" value="Unassembled WGS sequence"/>
</dbReference>
<proteinExistence type="inferred from homology"/>
<dbReference type="GO" id="GO:0008061">
    <property type="term" value="F:chitin binding"/>
    <property type="evidence" value="ECO:0007669"/>
    <property type="project" value="InterPro"/>
</dbReference>
<comment type="similarity">
    <text evidence="4">Belongs to the glycosyl hydrolase 18 family.</text>
</comment>
<dbReference type="Pfam" id="PF01471">
    <property type="entry name" value="PG_binding_1"/>
    <property type="match status" value="1"/>
</dbReference>
<organism evidence="6 7">
    <name type="scientific">Candidatus Kaiserbacteria bacterium RIFCSPLOWO2_12_FULL_50_28</name>
    <dbReference type="NCBI Taxonomy" id="1798527"/>
    <lineage>
        <taxon>Bacteria</taxon>
        <taxon>Candidatus Kaiseribacteriota</taxon>
    </lineage>
</organism>
<dbReference type="SUPFAM" id="SSF51445">
    <property type="entry name" value="(Trans)glycosidases"/>
    <property type="match status" value="1"/>
</dbReference>
<dbReference type="Pfam" id="PF00704">
    <property type="entry name" value="Glyco_hydro_18"/>
    <property type="match status" value="1"/>
</dbReference>
<dbReference type="SMART" id="SM00636">
    <property type="entry name" value="Glyco_18"/>
    <property type="match status" value="1"/>
</dbReference>
<keyword evidence="1 3" id="KW-0378">Hydrolase</keyword>
<dbReference type="GO" id="GO:0004553">
    <property type="term" value="F:hydrolase activity, hydrolyzing O-glycosyl compounds"/>
    <property type="evidence" value="ECO:0007669"/>
    <property type="project" value="InterPro"/>
</dbReference>
<dbReference type="InterPro" id="IPR001223">
    <property type="entry name" value="Glyco_hydro18_cat"/>
</dbReference>
<comment type="caution">
    <text evidence="6">The sequence shown here is derived from an EMBL/GenBank/DDBJ whole genome shotgun (WGS) entry which is preliminary data.</text>
</comment>
<dbReference type="InterPro" id="IPR001579">
    <property type="entry name" value="Glyco_hydro_18_chit_AS"/>
</dbReference>
<dbReference type="AlphaFoldDB" id="A0A1F6FRH4"/>
<dbReference type="InterPro" id="IPR011583">
    <property type="entry name" value="Chitinase_II/V-like_cat"/>
</dbReference>
<keyword evidence="2 3" id="KW-0326">Glycosidase</keyword>
<sequence>MNIKVFSILLIAAVLIPVTTFAKTGEQFEISGWIPYWRAERGITDILPHLDAFTEVNPFVYTVRLNGTLYLNSPLDSEPWTTLRAKARDMKVRYIPSVIWANPDAIDDVLRDDAKRAEHVRGIVREVYARGFDGIDIDYEAKYARTRPYFSLFLKELYEAMGYDKWVMCTIEARTPLDSRYSTPESIPTDIEYANDFSEINKYCDRVRVMTYDQGRIDLKLNDANTDPYVPVADPAWVEKVIRLATLEINPEKLVIGVPTYGYEYDMFEALDGSGEINYSRLWSFNPKYALDVAQKLGIEPTRNSTGEMFLVYPASKSIDPAIPLPFATRVMSWSDAEAIRQKSELASKLGVRGIAVFKIDDGQDQGLWSVLAMHKKSTPRPEDGMVAGASQASPAAAPSVASALSIPSRDLEFGMRNEDTRVLQKLLNAYGFTVSASGGGSPGNETTYFGPATRTAVAAFQKAHDIAPARGYFGPITRRVLQQLRSS</sequence>
<evidence type="ECO:0000256" key="2">
    <source>
        <dbReference type="ARBA" id="ARBA00023295"/>
    </source>
</evidence>
<dbReference type="PANTHER" id="PTHR46066:SF2">
    <property type="entry name" value="CHITINASE DOMAIN-CONTAINING PROTEIN 1"/>
    <property type="match status" value="1"/>
</dbReference>
<dbReference type="InterPro" id="IPR029070">
    <property type="entry name" value="Chitinase_insertion_sf"/>
</dbReference>
<evidence type="ECO:0000256" key="1">
    <source>
        <dbReference type="ARBA" id="ARBA00022801"/>
    </source>
</evidence>
<evidence type="ECO:0000313" key="7">
    <source>
        <dbReference type="Proteomes" id="UP000177968"/>
    </source>
</evidence>
<dbReference type="PANTHER" id="PTHR46066">
    <property type="entry name" value="CHITINASE DOMAIN-CONTAINING PROTEIN 1 FAMILY MEMBER"/>
    <property type="match status" value="1"/>
</dbReference>
<dbReference type="EMBL" id="MFMO01000002">
    <property type="protein sequence ID" value="OGG88461.1"/>
    <property type="molecule type" value="Genomic_DNA"/>
</dbReference>
<dbReference type="Gene3D" id="1.10.101.10">
    <property type="entry name" value="PGBD-like superfamily/PGBD"/>
    <property type="match status" value="1"/>
</dbReference>
<dbReference type="Gene3D" id="3.20.20.80">
    <property type="entry name" value="Glycosidases"/>
    <property type="match status" value="1"/>
</dbReference>
<evidence type="ECO:0000256" key="3">
    <source>
        <dbReference type="RuleBase" id="RU000489"/>
    </source>
</evidence>
<dbReference type="PROSITE" id="PS01095">
    <property type="entry name" value="GH18_1"/>
    <property type="match status" value="1"/>
</dbReference>
<evidence type="ECO:0000259" key="5">
    <source>
        <dbReference type="PROSITE" id="PS51910"/>
    </source>
</evidence>
<dbReference type="InterPro" id="IPR036365">
    <property type="entry name" value="PGBD-like_sf"/>
</dbReference>
<evidence type="ECO:0000313" key="6">
    <source>
        <dbReference type="EMBL" id="OGG88461.1"/>
    </source>
</evidence>
<dbReference type="InterPro" id="IPR002477">
    <property type="entry name" value="Peptidoglycan-bd-like"/>
</dbReference>